<dbReference type="SUPFAM" id="SSF51556">
    <property type="entry name" value="Metallo-dependent hydrolases"/>
    <property type="match status" value="1"/>
</dbReference>
<reference evidence="3" key="1">
    <citation type="journal article" date="2019" name="Int. J. Syst. Evol. Microbiol.">
        <title>The Global Catalogue of Microorganisms (GCM) 10K type strain sequencing project: providing services to taxonomists for standard genome sequencing and annotation.</title>
        <authorList>
            <consortium name="The Broad Institute Genomics Platform"/>
            <consortium name="The Broad Institute Genome Sequencing Center for Infectious Disease"/>
            <person name="Wu L."/>
            <person name="Ma J."/>
        </authorList>
    </citation>
    <scope>NUCLEOTIDE SEQUENCE [LARGE SCALE GENOMIC DNA]</scope>
    <source>
        <strain evidence="3">JCM 17933</strain>
    </source>
</reference>
<dbReference type="InterPro" id="IPR052349">
    <property type="entry name" value="Metallo-hydrolase_Enzymes"/>
</dbReference>
<dbReference type="PANTHER" id="PTHR32027:SF9">
    <property type="entry name" value="BLL3847 PROTEIN"/>
    <property type="match status" value="1"/>
</dbReference>
<proteinExistence type="predicted"/>
<dbReference type="Gene3D" id="3.20.20.140">
    <property type="entry name" value="Metal-dependent hydrolases"/>
    <property type="match status" value="1"/>
</dbReference>
<dbReference type="EMBL" id="BAABHF010000022">
    <property type="protein sequence ID" value="GAA4496445.1"/>
    <property type="molecule type" value="Genomic_DNA"/>
</dbReference>
<protein>
    <submittedName>
        <fullName evidence="2">Amidohydrolase family protein</fullName>
    </submittedName>
</protein>
<dbReference type="Pfam" id="PF07969">
    <property type="entry name" value="Amidohydro_3"/>
    <property type="match status" value="1"/>
</dbReference>
<comment type="caution">
    <text evidence="2">The sequence shown here is derived from an EMBL/GenBank/DDBJ whole genome shotgun (WGS) entry which is preliminary data.</text>
</comment>
<gene>
    <name evidence="2" type="ORF">GCM10023191_038480</name>
</gene>
<dbReference type="InterPro" id="IPR011059">
    <property type="entry name" value="Metal-dep_hydrolase_composite"/>
</dbReference>
<accession>A0ABP8Q2W9</accession>
<organism evidence="2 3">
    <name type="scientific">Actinoallomurus oryzae</name>
    <dbReference type="NCBI Taxonomy" id="502180"/>
    <lineage>
        <taxon>Bacteria</taxon>
        <taxon>Bacillati</taxon>
        <taxon>Actinomycetota</taxon>
        <taxon>Actinomycetes</taxon>
        <taxon>Streptosporangiales</taxon>
        <taxon>Thermomonosporaceae</taxon>
        <taxon>Actinoallomurus</taxon>
    </lineage>
</organism>
<dbReference type="SUPFAM" id="SSF51338">
    <property type="entry name" value="Composite domain of metallo-dependent hydrolases"/>
    <property type="match status" value="1"/>
</dbReference>
<name>A0ABP8Q2W9_9ACTN</name>
<dbReference type="Gene3D" id="2.30.40.10">
    <property type="entry name" value="Urease, subunit C, domain 1"/>
    <property type="match status" value="1"/>
</dbReference>
<dbReference type="Proteomes" id="UP001500503">
    <property type="component" value="Unassembled WGS sequence"/>
</dbReference>
<dbReference type="InterPro" id="IPR013108">
    <property type="entry name" value="Amidohydro_3"/>
</dbReference>
<dbReference type="PANTHER" id="PTHR32027">
    <property type="entry name" value="CYTOSINE DEAMINASE"/>
    <property type="match status" value="1"/>
</dbReference>
<feature type="domain" description="Amidohydrolase 3" evidence="1">
    <location>
        <begin position="103"/>
        <end position="396"/>
    </location>
</feature>
<dbReference type="RefSeq" id="WP_345465459.1">
    <property type="nucleotide sequence ID" value="NZ_BAABHF010000022.1"/>
</dbReference>
<sequence length="406" mass="41278">MTPDRPATELLRGGYLADGGKADVRVGDGVVQAVGALTPLPGEPVVELDGRLLLPAFAEPHIHLDKAFTADRTVNRAGDLAGAMDGYSSVFADLRPGDIRARALSALRRFVAAGTTVVRCQTGCGPLSGVTAVEVLAALRDDVAGVVRLEVVAHAAVPDGGAAAHRALLRRAVDAGADLIGGNPCIEADPAQALATCFEVAAERGCGVDLHVDESTDPSVLTLPEVARHAREHEVPVTAAHCVSLGSLPAGRAREVAGQVAAAGVGVVALPSTNLYLQGRSGARRGVRGLTAIDVLRTAGVTVAAGSDNVQDPFNPMGRCDPLETASLLVTAGHQPVSVATAMVGPRARALLGLPPAGPVPGAVADLVALRADGPGDAVARAPTDRIVWRHGRVVARTEVAGEVAL</sequence>
<dbReference type="InterPro" id="IPR032466">
    <property type="entry name" value="Metal_Hydrolase"/>
</dbReference>
<keyword evidence="3" id="KW-1185">Reference proteome</keyword>
<evidence type="ECO:0000259" key="1">
    <source>
        <dbReference type="Pfam" id="PF07969"/>
    </source>
</evidence>
<evidence type="ECO:0000313" key="2">
    <source>
        <dbReference type="EMBL" id="GAA4496445.1"/>
    </source>
</evidence>
<evidence type="ECO:0000313" key="3">
    <source>
        <dbReference type="Proteomes" id="UP001500503"/>
    </source>
</evidence>